<reference evidence="1 2" key="1">
    <citation type="journal article" date="2023" name="Sci. Data">
        <title>Genome assembly of the Korean intertidal mud-creeper Batillaria attramentaria.</title>
        <authorList>
            <person name="Patra A.K."/>
            <person name="Ho P.T."/>
            <person name="Jun S."/>
            <person name="Lee S.J."/>
            <person name="Kim Y."/>
            <person name="Won Y.J."/>
        </authorList>
    </citation>
    <scope>NUCLEOTIDE SEQUENCE [LARGE SCALE GENOMIC DNA]</scope>
    <source>
        <strain evidence="1">Wonlab-2016</strain>
    </source>
</reference>
<protein>
    <submittedName>
        <fullName evidence="1">Uncharacterized protein</fullName>
    </submittedName>
</protein>
<keyword evidence="2" id="KW-1185">Reference proteome</keyword>
<organism evidence="1 2">
    <name type="scientific">Batillaria attramentaria</name>
    <dbReference type="NCBI Taxonomy" id="370345"/>
    <lineage>
        <taxon>Eukaryota</taxon>
        <taxon>Metazoa</taxon>
        <taxon>Spiralia</taxon>
        <taxon>Lophotrochozoa</taxon>
        <taxon>Mollusca</taxon>
        <taxon>Gastropoda</taxon>
        <taxon>Caenogastropoda</taxon>
        <taxon>Sorbeoconcha</taxon>
        <taxon>Cerithioidea</taxon>
        <taxon>Batillariidae</taxon>
        <taxon>Batillaria</taxon>
    </lineage>
</organism>
<proteinExistence type="predicted"/>
<feature type="non-terminal residue" evidence="1">
    <location>
        <position position="85"/>
    </location>
</feature>
<name>A0ABD0JIM5_9CAEN</name>
<sequence>MSLRRRTVLPGRYSQTARMTSEIGVEYITLQHSLSGLHLPMSREATSRCPHYDVKWKEFGGNNTLNRVCGLLIEIARRVSGNGKK</sequence>
<evidence type="ECO:0000313" key="1">
    <source>
        <dbReference type="EMBL" id="KAK7474573.1"/>
    </source>
</evidence>
<comment type="caution">
    <text evidence="1">The sequence shown here is derived from an EMBL/GenBank/DDBJ whole genome shotgun (WGS) entry which is preliminary data.</text>
</comment>
<dbReference type="AlphaFoldDB" id="A0ABD0JIM5"/>
<gene>
    <name evidence="1" type="ORF">BaRGS_00034157</name>
</gene>
<accession>A0ABD0JIM5</accession>
<evidence type="ECO:0000313" key="2">
    <source>
        <dbReference type="Proteomes" id="UP001519460"/>
    </source>
</evidence>
<dbReference type="EMBL" id="JACVVK020000432">
    <property type="protein sequence ID" value="KAK7474573.1"/>
    <property type="molecule type" value="Genomic_DNA"/>
</dbReference>
<dbReference type="Proteomes" id="UP001519460">
    <property type="component" value="Unassembled WGS sequence"/>
</dbReference>